<dbReference type="EMBL" id="JAIVGD010000001">
    <property type="protein sequence ID" value="KAH0780917.1"/>
    <property type="molecule type" value="Genomic_DNA"/>
</dbReference>
<evidence type="ECO:0000256" key="8">
    <source>
        <dbReference type="ARBA" id="ARBA00023136"/>
    </source>
</evidence>
<dbReference type="InterPro" id="IPR042197">
    <property type="entry name" value="Apaf_helical"/>
</dbReference>
<dbReference type="InterPro" id="IPR032675">
    <property type="entry name" value="LRR_dom_sf"/>
</dbReference>
<dbReference type="Gene3D" id="1.10.8.430">
    <property type="entry name" value="Helical domain of apoptotic protease-activating factors"/>
    <property type="match status" value="1"/>
</dbReference>
<dbReference type="Pfam" id="PF00931">
    <property type="entry name" value="NB-ARC"/>
    <property type="match status" value="1"/>
</dbReference>
<dbReference type="InterPro" id="IPR002182">
    <property type="entry name" value="NB-ARC"/>
</dbReference>
<evidence type="ECO:0000259" key="10">
    <source>
        <dbReference type="PROSITE" id="PS50104"/>
    </source>
</evidence>
<dbReference type="InterPro" id="IPR027417">
    <property type="entry name" value="P-loop_NTPase"/>
</dbReference>
<dbReference type="SUPFAM" id="SSF52540">
    <property type="entry name" value="P-loop containing nucleoside triphosphate hydrolases"/>
    <property type="match status" value="1"/>
</dbReference>
<comment type="subcellular location">
    <subcellularLocation>
        <location evidence="1">Membrane</location>
        <topology evidence="1">Peripheral membrane protein</topology>
    </subcellularLocation>
</comment>
<gene>
    <name evidence="11" type="ORF">KY290_000515</name>
</gene>
<keyword evidence="4" id="KW-0677">Repeat</keyword>
<keyword evidence="5" id="KW-0378">Hydrolase</keyword>
<evidence type="ECO:0000256" key="5">
    <source>
        <dbReference type="ARBA" id="ARBA00022801"/>
    </source>
</evidence>
<comment type="caution">
    <text evidence="11">The sequence shown here is derived from an EMBL/GenBank/DDBJ whole genome shotgun (WGS) entry which is preliminary data.</text>
</comment>
<evidence type="ECO:0000256" key="6">
    <source>
        <dbReference type="ARBA" id="ARBA00023027"/>
    </source>
</evidence>
<dbReference type="InterPro" id="IPR000157">
    <property type="entry name" value="TIR_dom"/>
</dbReference>
<sequence length="953" mass="110148">MASISSYVSNSHYYPRWKYDVFLSFRGEDTRDTITGYLYERLTRRGIITFQDNKRLEHGDSILEELSKAIKDSQVALVIFSKNYATSRWCLDELVKIMECTNDENEKAIIPVFYGVDATDVRYQSKSFAEAFAKHELKYKDDDEGMQKVQRWRTALTAAANLKGYVFPNGVESDCIDRIVDDISSKCKTSVSYSHKAVGIDTQIEKVESLLEMKIDDVRIVWICGMGGVGKTTLANAIYNKLSSSKFKDACFLEDIKEKKHRMYSLQNILLSKLLGEKENCVNNKEEGRSLMARRLQFKKVLLVLDDIDHRDQLDYLAGDLRWFGKGSRIIATTRDKRLIRNSVLHEMETLLDHDAIKLFNQYAFMENVPDECFEYLTLEIVSHAKGHPLALKVWGSLLYKKDIIVWRSALDRIRENSGSEIIENLKISYDGLEPNDQEIFLDIACFFRGKEKEKVMQILESCDFPAEYGLSVLIDKSLVFISDHNKIQMHDLIQDMGQYIVKMQKHPGERSRLWKTEDVKEVMVDNMGTMAVEGICFTFIQKLCFSKEAMKNMKRLRILHICSFITPIDRGDVLYDSNCHDGSIEYLPNNLCWFIWHEFPWKSLPENFEPQRLVHLDLQWSSLHDLWTERKVFLPSLRKLDVSYSKSLMRIPDFTGMPNLEYLNLRRCTSLKEVHHSLGCSKKLIELDLYHCEKLERFPRVNVESLKSLDLHQARLRVLDLSDMKNLVALPSSICKLKVLMKLDVSYCSKLERLPEEIGDLENLEEFHASHTLISRPPSSIICLNKLKLMYVTMTTHLIPLCYDSKLWMTLRLDLLEPDSKSLVCEYSPDSVIHFFFVPFAGLWDTSKANGKTPNDYGRIILSFSGDIRDYGFRLLYKNLCIGTRKSKYDDSTVTNEASCSSSKKQRSSLVGNVRINNEFRLLILHLVSACAEPRFTTVCAADEEFMQQLAS</sequence>
<keyword evidence="3" id="KW-0433">Leucine-rich repeat</keyword>
<dbReference type="PANTHER" id="PTHR11017">
    <property type="entry name" value="LEUCINE-RICH REPEAT-CONTAINING PROTEIN"/>
    <property type="match status" value="1"/>
</dbReference>
<dbReference type="SUPFAM" id="SSF52058">
    <property type="entry name" value="L domain-like"/>
    <property type="match status" value="1"/>
</dbReference>
<comment type="catalytic activity">
    <reaction evidence="9">
        <text>NAD(+) + H2O = ADP-D-ribose + nicotinamide + H(+)</text>
        <dbReference type="Rhea" id="RHEA:16301"/>
        <dbReference type="ChEBI" id="CHEBI:15377"/>
        <dbReference type="ChEBI" id="CHEBI:15378"/>
        <dbReference type="ChEBI" id="CHEBI:17154"/>
        <dbReference type="ChEBI" id="CHEBI:57540"/>
        <dbReference type="ChEBI" id="CHEBI:57967"/>
        <dbReference type="EC" id="3.2.2.6"/>
    </reaction>
    <physiologicalReaction direction="left-to-right" evidence="9">
        <dbReference type="Rhea" id="RHEA:16302"/>
    </physiologicalReaction>
</comment>
<dbReference type="InterPro" id="IPR045344">
    <property type="entry name" value="C-JID"/>
</dbReference>
<dbReference type="InterPro" id="IPR035897">
    <property type="entry name" value="Toll_tir_struct_dom_sf"/>
</dbReference>
<keyword evidence="12" id="KW-1185">Reference proteome</keyword>
<dbReference type="EC" id="3.2.2.6" evidence="2"/>
<dbReference type="InterPro" id="IPR044974">
    <property type="entry name" value="Disease_R_plants"/>
</dbReference>
<evidence type="ECO:0000256" key="4">
    <source>
        <dbReference type="ARBA" id="ARBA00022737"/>
    </source>
</evidence>
<dbReference type="PROSITE" id="PS50104">
    <property type="entry name" value="TIR"/>
    <property type="match status" value="1"/>
</dbReference>
<dbReference type="Proteomes" id="UP000826656">
    <property type="component" value="Unassembled WGS sequence"/>
</dbReference>
<keyword evidence="6" id="KW-0520">NAD</keyword>
<protein>
    <recommendedName>
        <fullName evidence="2">ADP-ribosyl cyclase/cyclic ADP-ribose hydrolase</fullName>
        <ecNumber evidence="2">3.2.2.6</ecNumber>
    </recommendedName>
</protein>
<dbReference type="PANTHER" id="PTHR11017:SF569">
    <property type="entry name" value="DISEASE RESISTANCE PROTEIN"/>
    <property type="match status" value="1"/>
</dbReference>
<dbReference type="Gene3D" id="3.40.50.10140">
    <property type="entry name" value="Toll/interleukin-1 receptor homology (TIR) domain"/>
    <property type="match status" value="1"/>
</dbReference>
<proteinExistence type="predicted"/>
<reference evidence="11 12" key="1">
    <citation type="journal article" date="2021" name="bioRxiv">
        <title>Chromosome-scale and haplotype-resolved genome assembly of a tetraploid potato cultivar.</title>
        <authorList>
            <person name="Sun H."/>
            <person name="Jiao W.-B."/>
            <person name="Krause K."/>
            <person name="Campoy J.A."/>
            <person name="Goel M."/>
            <person name="Folz-Donahue K."/>
            <person name="Kukat C."/>
            <person name="Huettel B."/>
            <person name="Schneeberger K."/>
        </authorList>
    </citation>
    <scope>NUCLEOTIDE SEQUENCE [LARGE SCALE GENOMIC DNA]</scope>
    <source>
        <strain evidence="11">SolTubOtavaFocal</strain>
        <tissue evidence="11">Leaves</tissue>
    </source>
</reference>
<dbReference type="PRINTS" id="PR00364">
    <property type="entry name" value="DISEASERSIST"/>
</dbReference>
<evidence type="ECO:0000256" key="9">
    <source>
        <dbReference type="ARBA" id="ARBA00047304"/>
    </source>
</evidence>
<keyword evidence="8" id="KW-0472">Membrane</keyword>
<evidence type="ECO:0000256" key="2">
    <source>
        <dbReference type="ARBA" id="ARBA00011982"/>
    </source>
</evidence>
<evidence type="ECO:0000256" key="3">
    <source>
        <dbReference type="ARBA" id="ARBA00022614"/>
    </source>
</evidence>
<feature type="domain" description="TIR" evidence="10">
    <location>
        <begin position="17"/>
        <end position="187"/>
    </location>
</feature>
<organism evidence="11 12">
    <name type="scientific">Solanum tuberosum</name>
    <name type="common">Potato</name>
    <dbReference type="NCBI Taxonomy" id="4113"/>
    <lineage>
        <taxon>Eukaryota</taxon>
        <taxon>Viridiplantae</taxon>
        <taxon>Streptophyta</taxon>
        <taxon>Embryophyta</taxon>
        <taxon>Tracheophyta</taxon>
        <taxon>Spermatophyta</taxon>
        <taxon>Magnoliopsida</taxon>
        <taxon>eudicotyledons</taxon>
        <taxon>Gunneridae</taxon>
        <taxon>Pentapetalae</taxon>
        <taxon>asterids</taxon>
        <taxon>lamiids</taxon>
        <taxon>Solanales</taxon>
        <taxon>Solanaceae</taxon>
        <taxon>Solanoideae</taxon>
        <taxon>Solaneae</taxon>
        <taxon>Solanum</taxon>
    </lineage>
</organism>
<dbReference type="Pfam" id="PF20160">
    <property type="entry name" value="C-JID"/>
    <property type="match status" value="1"/>
</dbReference>
<dbReference type="Gene3D" id="3.40.50.300">
    <property type="entry name" value="P-loop containing nucleotide triphosphate hydrolases"/>
    <property type="match status" value="1"/>
</dbReference>
<dbReference type="InterPro" id="IPR058192">
    <property type="entry name" value="WHD_ROQ1-like"/>
</dbReference>
<dbReference type="Pfam" id="PF01582">
    <property type="entry name" value="TIR"/>
    <property type="match status" value="1"/>
</dbReference>
<evidence type="ECO:0000256" key="7">
    <source>
        <dbReference type="ARBA" id="ARBA00023054"/>
    </source>
</evidence>
<dbReference type="SMART" id="SM00255">
    <property type="entry name" value="TIR"/>
    <property type="match status" value="1"/>
</dbReference>
<accession>A0ABQ7WLT4</accession>
<keyword evidence="7" id="KW-0175">Coiled coil</keyword>
<evidence type="ECO:0000256" key="1">
    <source>
        <dbReference type="ARBA" id="ARBA00004170"/>
    </source>
</evidence>
<evidence type="ECO:0000313" key="11">
    <source>
        <dbReference type="EMBL" id="KAH0780917.1"/>
    </source>
</evidence>
<evidence type="ECO:0000313" key="12">
    <source>
        <dbReference type="Proteomes" id="UP000826656"/>
    </source>
</evidence>
<name>A0ABQ7WLT4_SOLTU</name>
<dbReference type="Gene3D" id="3.80.10.10">
    <property type="entry name" value="Ribonuclease Inhibitor"/>
    <property type="match status" value="2"/>
</dbReference>
<dbReference type="SUPFAM" id="SSF52200">
    <property type="entry name" value="Toll/Interleukin receptor TIR domain"/>
    <property type="match status" value="1"/>
</dbReference>
<dbReference type="Pfam" id="PF23282">
    <property type="entry name" value="WHD_ROQ1"/>
    <property type="match status" value="1"/>
</dbReference>